<feature type="domain" description="Peptidase M16 C-terminal" evidence="3">
    <location>
        <begin position="166"/>
        <end position="338"/>
    </location>
</feature>
<protein>
    <recommendedName>
        <fullName evidence="5">Peptidase M16 N-terminal domain-containing protein</fullName>
    </recommendedName>
</protein>
<evidence type="ECO:0000313" key="4">
    <source>
        <dbReference type="EMBL" id="SVB46218.1"/>
    </source>
</evidence>
<dbReference type="InterPro" id="IPR007863">
    <property type="entry name" value="Peptidase_M16_C"/>
</dbReference>
<evidence type="ECO:0000256" key="1">
    <source>
        <dbReference type="ARBA" id="ARBA00007261"/>
    </source>
</evidence>
<evidence type="ECO:0000259" key="3">
    <source>
        <dbReference type="Pfam" id="PF05193"/>
    </source>
</evidence>
<dbReference type="GO" id="GO:0004222">
    <property type="term" value="F:metalloendopeptidase activity"/>
    <property type="evidence" value="ECO:0007669"/>
    <property type="project" value="InterPro"/>
</dbReference>
<dbReference type="AlphaFoldDB" id="A0A382E689"/>
<dbReference type="SUPFAM" id="SSF63411">
    <property type="entry name" value="LuxS/MPP-like metallohydrolase"/>
    <property type="match status" value="2"/>
</dbReference>
<dbReference type="PANTHER" id="PTHR11851:SF49">
    <property type="entry name" value="MITOCHONDRIAL-PROCESSING PEPTIDASE SUBUNIT ALPHA"/>
    <property type="match status" value="1"/>
</dbReference>
<dbReference type="Pfam" id="PF00675">
    <property type="entry name" value="Peptidase_M16"/>
    <property type="match status" value="1"/>
</dbReference>
<dbReference type="FunFam" id="3.30.830.10:FF:000008">
    <property type="entry name" value="Mitochondrial-processing peptidase subunit beta"/>
    <property type="match status" value="1"/>
</dbReference>
<feature type="non-terminal residue" evidence="4">
    <location>
        <position position="365"/>
    </location>
</feature>
<dbReference type="PANTHER" id="PTHR11851">
    <property type="entry name" value="METALLOPROTEASE"/>
    <property type="match status" value="1"/>
</dbReference>
<dbReference type="InterPro" id="IPR011249">
    <property type="entry name" value="Metalloenz_LuxS/M16"/>
</dbReference>
<comment type="similarity">
    <text evidence="1">Belongs to the peptidase M16 family.</text>
</comment>
<evidence type="ECO:0000259" key="2">
    <source>
        <dbReference type="Pfam" id="PF00675"/>
    </source>
</evidence>
<sequence>MPPQVTTLDNRLRVISEEMPSLETASVGVWVNAGARCEQPETNGISHLLEHMAFKGTQLRSAREIAEQIEAVGGHLNAYTSREQTAYFAKVLKEDLPLAINILADILQNPIFDEDELRREQAVVIQEIGQAQDTPDDIIFDYFQDMAFPEQPLGRPILGSSENVSSFTRETLSTYMSKHYTPAHMVVSAAGNINHDRLVELTNQTFLGSTIENNSTFESARYVGGSVHQPRELEQVHLLLGFNGLAYEDTDYYALQVFSTLLGGGMSSRLFQKVREERGLAYSIYSFSTSYVDGGLFGIYAGTSAESTSELIDTVCDELLAATENINDNETKRARAQLKSGLLMSLESTSARSEQLARQLLLFGR</sequence>
<organism evidence="4">
    <name type="scientific">marine metagenome</name>
    <dbReference type="NCBI Taxonomy" id="408172"/>
    <lineage>
        <taxon>unclassified sequences</taxon>
        <taxon>metagenomes</taxon>
        <taxon>ecological metagenomes</taxon>
    </lineage>
</organism>
<dbReference type="EMBL" id="UINC01042925">
    <property type="protein sequence ID" value="SVB46218.1"/>
    <property type="molecule type" value="Genomic_DNA"/>
</dbReference>
<feature type="domain" description="Peptidase M16 N-terminal" evidence="2">
    <location>
        <begin position="13"/>
        <end position="159"/>
    </location>
</feature>
<dbReference type="InterPro" id="IPR050361">
    <property type="entry name" value="MPP/UQCRC_Complex"/>
</dbReference>
<reference evidence="4" key="1">
    <citation type="submission" date="2018-05" db="EMBL/GenBank/DDBJ databases">
        <authorList>
            <person name="Lanie J.A."/>
            <person name="Ng W.-L."/>
            <person name="Kazmierczak K.M."/>
            <person name="Andrzejewski T.M."/>
            <person name="Davidsen T.M."/>
            <person name="Wayne K.J."/>
            <person name="Tettelin H."/>
            <person name="Glass J.I."/>
            <person name="Rusch D."/>
            <person name="Podicherti R."/>
            <person name="Tsui H.-C.T."/>
            <person name="Winkler M.E."/>
        </authorList>
    </citation>
    <scope>NUCLEOTIDE SEQUENCE</scope>
</reference>
<evidence type="ECO:0008006" key="5">
    <source>
        <dbReference type="Google" id="ProtNLM"/>
    </source>
</evidence>
<dbReference type="InterPro" id="IPR011765">
    <property type="entry name" value="Pept_M16_N"/>
</dbReference>
<dbReference type="GO" id="GO:0046872">
    <property type="term" value="F:metal ion binding"/>
    <property type="evidence" value="ECO:0007669"/>
    <property type="project" value="InterPro"/>
</dbReference>
<accession>A0A382E689</accession>
<dbReference type="GO" id="GO:0006508">
    <property type="term" value="P:proteolysis"/>
    <property type="evidence" value="ECO:0007669"/>
    <property type="project" value="InterPro"/>
</dbReference>
<gene>
    <name evidence="4" type="ORF">METZ01_LOCUS199072</name>
</gene>
<proteinExistence type="inferred from homology"/>
<name>A0A382E689_9ZZZZ</name>
<dbReference type="Pfam" id="PF05193">
    <property type="entry name" value="Peptidase_M16_C"/>
    <property type="match status" value="1"/>
</dbReference>
<dbReference type="Gene3D" id="3.30.830.10">
    <property type="entry name" value="Metalloenzyme, LuxS/M16 peptidase-like"/>
    <property type="match status" value="2"/>
</dbReference>
<dbReference type="InterPro" id="IPR001431">
    <property type="entry name" value="Pept_M16_Zn_BS"/>
</dbReference>
<dbReference type="PROSITE" id="PS00143">
    <property type="entry name" value="INSULINASE"/>
    <property type="match status" value="1"/>
</dbReference>